<evidence type="ECO:0000256" key="6">
    <source>
        <dbReference type="ARBA" id="ARBA00023049"/>
    </source>
</evidence>
<evidence type="ECO:0000256" key="5">
    <source>
        <dbReference type="ARBA" id="ARBA00022833"/>
    </source>
</evidence>
<feature type="active site" description="Proton donor/acceptor" evidence="7">
    <location>
        <position position="283"/>
    </location>
</feature>
<keyword evidence="9" id="KW-0812">Transmembrane</keyword>
<keyword evidence="5" id="KW-0862">Zinc</keyword>
<keyword evidence="3" id="KW-0645">Protease</keyword>
<feature type="transmembrane region" description="Helical" evidence="9">
    <location>
        <begin position="457"/>
        <end position="481"/>
    </location>
</feature>
<keyword evidence="13" id="KW-1185">Reference proteome</keyword>
<dbReference type="SUPFAM" id="SSF53187">
    <property type="entry name" value="Zn-dependent exopeptidases"/>
    <property type="match status" value="1"/>
</dbReference>
<sequence length="849" mass="94644">MFLACLLIVTYAFDWETALSQGDLEGFLTPSNVETFISNLNNDKIESVIVATTSQNNTVYAYVHKSKVSTSSYIIVSAGHTTLQPLSVTMSLYYFASILTATEGQDNYELYKFIRENFNLYVLPMINLDAYAYMETNNQLIKLVKNLRPGCNDTTKTGVNLNRNFGKEFSKEISDECSDYYQGTSSFSEPETAGIKSLVKNTDFILWVHYDGYGNEYIIPWTYDPEEINYGSASLNTSYNAINQTLQYNNVTIKTSDEIIRGSLIDYALSFASVTIQPAIGVENTTKDTILSVCHEHMGYANELLKIFAQNPILEYTQGTLSAPQLNSDNVTYSTEGSLNFTITNPSYSDISILLNVTLFNVNSTLFYNSTEDEELTIQIPIKIEKMETSVHIESFTVVHDIESIDSIKAAVNLYSESGYLRSEIIDIEVPFNDNNENINSVMLRAWYRSSGHHEGVAVGLVSALIATILALVILLLFCLYKKEPGTEEEESEPGFIHKEIHVAKNNDNQHMEIRQPAVKDPPKAQDSSSGSFKYEPKEEAQAKIQVKSPQPVKFHPQIPIAKNQFDNDDEPRIIAMNSEKNKFSIKEDDDDDLKPTPIVNIPNRGNLNIPKAVEVPEHHKPHFKEDYPQGAGYPVTVSKNIDPTSTAKVPQPVYKAPELPARKINEPQGEIIKVPPPVYKAPELPSRKFNEPQGEIIKVPSKAEIKEPKFISPPVITSKGRVEFKDSDSDSSGIEILHNPTNASRPATKIMMPQDFDEEFEVKKVTQPTPGQVFRPTPVEAYQGHLAVPLQGHKNEGSATFQPSPYKENQGIYSTAYKHANDSKSNSSKASKGSSSRKSSSSSSSSSH</sequence>
<comment type="cofactor">
    <cofactor evidence="1">
        <name>Zn(2+)</name>
        <dbReference type="ChEBI" id="CHEBI:29105"/>
    </cofactor>
</comment>
<evidence type="ECO:0000256" key="9">
    <source>
        <dbReference type="SAM" id="Phobius"/>
    </source>
</evidence>
<keyword evidence="10" id="KW-0732">Signal</keyword>
<dbReference type="Proteomes" id="UP000187209">
    <property type="component" value="Unassembled WGS sequence"/>
</dbReference>
<evidence type="ECO:0000256" key="3">
    <source>
        <dbReference type="ARBA" id="ARBA00022670"/>
    </source>
</evidence>
<keyword evidence="9" id="KW-1133">Transmembrane helix</keyword>
<dbReference type="Gene3D" id="3.40.630.10">
    <property type="entry name" value="Zn peptidases"/>
    <property type="match status" value="1"/>
</dbReference>
<dbReference type="Pfam" id="PF00246">
    <property type="entry name" value="Peptidase_M14"/>
    <property type="match status" value="1"/>
</dbReference>
<organism evidence="12 13">
    <name type="scientific">Stentor coeruleus</name>
    <dbReference type="NCBI Taxonomy" id="5963"/>
    <lineage>
        <taxon>Eukaryota</taxon>
        <taxon>Sar</taxon>
        <taxon>Alveolata</taxon>
        <taxon>Ciliophora</taxon>
        <taxon>Postciliodesmatophora</taxon>
        <taxon>Heterotrichea</taxon>
        <taxon>Heterotrichida</taxon>
        <taxon>Stentoridae</taxon>
        <taxon>Stentor</taxon>
    </lineage>
</organism>
<evidence type="ECO:0000256" key="7">
    <source>
        <dbReference type="PROSITE-ProRule" id="PRU01379"/>
    </source>
</evidence>
<comment type="similarity">
    <text evidence="2 7">Belongs to the peptidase M14 family.</text>
</comment>
<evidence type="ECO:0000259" key="11">
    <source>
        <dbReference type="PROSITE" id="PS52035"/>
    </source>
</evidence>
<dbReference type="PROSITE" id="PS52035">
    <property type="entry name" value="PEPTIDASE_M14"/>
    <property type="match status" value="1"/>
</dbReference>
<feature type="region of interest" description="Disordered" evidence="8">
    <location>
        <begin position="586"/>
        <end position="606"/>
    </location>
</feature>
<evidence type="ECO:0000256" key="1">
    <source>
        <dbReference type="ARBA" id="ARBA00001947"/>
    </source>
</evidence>
<accession>A0A1R2AVX6</accession>
<dbReference type="PANTHER" id="PTHR11705">
    <property type="entry name" value="PROTEASE FAMILY M14 CARBOXYPEPTIDASE A,B"/>
    <property type="match status" value="1"/>
</dbReference>
<dbReference type="OrthoDB" id="3626597at2759"/>
<keyword evidence="6" id="KW-0482">Metalloprotease</keyword>
<evidence type="ECO:0000256" key="4">
    <source>
        <dbReference type="ARBA" id="ARBA00022801"/>
    </source>
</evidence>
<evidence type="ECO:0000313" key="12">
    <source>
        <dbReference type="EMBL" id="OMJ68683.1"/>
    </source>
</evidence>
<evidence type="ECO:0000256" key="8">
    <source>
        <dbReference type="SAM" id="MobiDB-lite"/>
    </source>
</evidence>
<feature type="signal peptide" evidence="10">
    <location>
        <begin position="1"/>
        <end position="20"/>
    </location>
</feature>
<feature type="region of interest" description="Disordered" evidence="8">
    <location>
        <begin position="516"/>
        <end position="553"/>
    </location>
</feature>
<feature type="compositionally biased region" description="Low complexity" evidence="8">
    <location>
        <begin position="824"/>
        <end position="849"/>
    </location>
</feature>
<dbReference type="InterPro" id="IPR000834">
    <property type="entry name" value="Peptidase_M14"/>
</dbReference>
<feature type="region of interest" description="Disordered" evidence="8">
    <location>
        <begin position="723"/>
        <end position="748"/>
    </location>
</feature>
<evidence type="ECO:0000256" key="2">
    <source>
        <dbReference type="ARBA" id="ARBA00005988"/>
    </source>
</evidence>
<comment type="caution">
    <text evidence="12">The sequence shown here is derived from an EMBL/GenBank/DDBJ whole genome shotgun (WGS) entry which is preliminary data.</text>
</comment>
<dbReference type="GO" id="GO:0004181">
    <property type="term" value="F:metallocarboxypeptidase activity"/>
    <property type="evidence" value="ECO:0007669"/>
    <property type="project" value="InterPro"/>
</dbReference>
<gene>
    <name evidence="12" type="ORF">SteCoe_33808</name>
</gene>
<name>A0A1R2AVX6_9CILI</name>
<evidence type="ECO:0000256" key="10">
    <source>
        <dbReference type="SAM" id="SignalP"/>
    </source>
</evidence>
<dbReference type="PANTHER" id="PTHR11705:SF143">
    <property type="entry name" value="SLL0236 PROTEIN"/>
    <property type="match status" value="1"/>
</dbReference>
<dbReference type="GO" id="GO:0005615">
    <property type="term" value="C:extracellular space"/>
    <property type="evidence" value="ECO:0007669"/>
    <property type="project" value="TreeGrafter"/>
</dbReference>
<evidence type="ECO:0000313" key="13">
    <source>
        <dbReference type="Proteomes" id="UP000187209"/>
    </source>
</evidence>
<protein>
    <recommendedName>
        <fullName evidence="11">Peptidase M14 domain-containing protein</fullName>
    </recommendedName>
</protein>
<dbReference type="GO" id="GO:0008270">
    <property type="term" value="F:zinc ion binding"/>
    <property type="evidence" value="ECO:0007669"/>
    <property type="project" value="InterPro"/>
</dbReference>
<dbReference type="GO" id="GO:0006508">
    <property type="term" value="P:proteolysis"/>
    <property type="evidence" value="ECO:0007669"/>
    <property type="project" value="UniProtKB-KW"/>
</dbReference>
<feature type="domain" description="Peptidase M14" evidence="11">
    <location>
        <begin position="26"/>
        <end position="308"/>
    </location>
</feature>
<dbReference type="EMBL" id="MPUH01001295">
    <property type="protein sequence ID" value="OMJ68683.1"/>
    <property type="molecule type" value="Genomic_DNA"/>
</dbReference>
<proteinExistence type="inferred from homology"/>
<keyword evidence="9" id="KW-0472">Membrane</keyword>
<feature type="chain" id="PRO_5010276245" description="Peptidase M14 domain-containing protein" evidence="10">
    <location>
        <begin position="21"/>
        <end position="849"/>
    </location>
</feature>
<dbReference type="SMART" id="SM00631">
    <property type="entry name" value="Zn_pept"/>
    <property type="match status" value="1"/>
</dbReference>
<keyword evidence="4" id="KW-0378">Hydrolase</keyword>
<feature type="region of interest" description="Disordered" evidence="8">
    <location>
        <begin position="785"/>
        <end position="849"/>
    </location>
</feature>
<dbReference type="AlphaFoldDB" id="A0A1R2AVX6"/>
<reference evidence="12 13" key="1">
    <citation type="submission" date="2016-11" db="EMBL/GenBank/DDBJ databases">
        <title>The macronuclear genome of Stentor coeruleus: a giant cell with tiny introns.</title>
        <authorList>
            <person name="Slabodnick M."/>
            <person name="Ruby J.G."/>
            <person name="Reiff S.B."/>
            <person name="Swart E.C."/>
            <person name="Gosai S."/>
            <person name="Prabakaran S."/>
            <person name="Witkowska E."/>
            <person name="Larue G.E."/>
            <person name="Fisher S."/>
            <person name="Freeman R.M."/>
            <person name="Gunawardena J."/>
            <person name="Chu W."/>
            <person name="Stover N.A."/>
            <person name="Gregory B.D."/>
            <person name="Nowacki M."/>
            <person name="Derisi J."/>
            <person name="Roy S.W."/>
            <person name="Marshall W.F."/>
            <person name="Sood P."/>
        </authorList>
    </citation>
    <scope>NUCLEOTIDE SEQUENCE [LARGE SCALE GENOMIC DNA]</scope>
    <source>
        <strain evidence="12">WM001</strain>
    </source>
</reference>